<keyword evidence="2" id="KW-1133">Transmembrane helix</keyword>
<name>A0A4Z1HLQ0_9HELO</name>
<feature type="region of interest" description="Disordered" evidence="1">
    <location>
        <begin position="170"/>
        <end position="190"/>
    </location>
</feature>
<feature type="transmembrane region" description="Helical" evidence="2">
    <location>
        <begin position="68"/>
        <end position="93"/>
    </location>
</feature>
<keyword evidence="4" id="KW-1185">Reference proteome</keyword>
<proteinExistence type="predicted"/>
<comment type="caution">
    <text evidence="3">The sequence shown here is derived from an EMBL/GenBank/DDBJ whole genome shotgun (WGS) entry which is preliminary data.</text>
</comment>
<keyword evidence="2" id="KW-0472">Membrane</keyword>
<accession>A0A4Z1HLQ0</accession>
<organism evidence="3 4">
    <name type="scientific">Botryotinia convoluta</name>
    <dbReference type="NCBI Taxonomy" id="54673"/>
    <lineage>
        <taxon>Eukaryota</taxon>
        <taxon>Fungi</taxon>
        <taxon>Dikarya</taxon>
        <taxon>Ascomycota</taxon>
        <taxon>Pezizomycotina</taxon>
        <taxon>Leotiomycetes</taxon>
        <taxon>Helotiales</taxon>
        <taxon>Sclerotiniaceae</taxon>
        <taxon>Botryotinia</taxon>
    </lineage>
</organism>
<gene>
    <name evidence="3" type="ORF">BCON_0199g00060</name>
</gene>
<dbReference type="OrthoDB" id="3525590at2759"/>
<evidence type="ECO:0000256" key="1">
    <source>
        <dbReference type="SAM" id="MobiDB-lite"/>
    </source>
</evidence>
<keyword evidence="2" id="KW-0812">Transmembrane</keyword>
<protein>
    <submittedName>
        <fullName evidence="3">Uncharacterized protein</fullName>
    </submittedName>
</protein>
<dbReference type="AlphaFoldDB" id="A0A4Z1HLQ0"/>
<evidence type="ECO:0000313" key="3">
    <source>
        <dbReference type="EMBL" id="TGO49814.1"/>
    </source>
</evidence>
<sequence length="190" mass="21655">MTFLVTIRIVISNHCIFKVIKYFSVIQPNSSSRMSPLPNITEIAGPIIDGTDITQVELTLMETLVYGFFAPLGITCMIFIITAWIAMLGVSIYEAIQDWRRDWLTVSEMRPTSKPTSIYLILDDERARSPLLDVKKWSEDAREGEDFFSRNRLPNYGTITQMPRHETSDVWESTAVSKEMTGESSGTYQI</sequence>
<evidence type="ECO:0000313" key="4">
    <source>
        <dbReference type="Proteomes" id="UP000297527"/>
    </source>
</evidence>
<evidence type="ECO:0000256" key="2">
    <source>
        <dbReference type="SAM" id="Phobius"/>
    </source>
</evidence>
<dbReference type="EMBL" id="PQXN01000199">
    <property type="protein sequence ID" value="TGO49814.1"/>
    <property type="molecule type" value="Genomic_DNA"/>
</dbReference>
<dbReference type="Proteomes" id="UP000297527">
    <property type="component" value="Unassembled WGS sequence"/>
</dbReference>
<reference evidence="3 4" key="1">
    <citation type="submission" date="2017-12" db="EMBL/GenBank/DDBJ databases">
        <title>Comparative genomics of Botrytis spp.</title>
        <authorList>
            <person name="Valero-Jimenez C.A."/>
            <person name="Tapia P."/>
            <person name="Veloso J."/>
            <person name="Silva-Moreno E."/>
            <person name="Staats M."/>
            <person name="Valdes J.H."/>
            <person name="Van Kan J.A.L."/>
        </authorList>
    </citation>
    <scope>NUCLEOTIDE SEQUENCE [LARGE SCALE GENOMIC DNA]</scope>
    <source>
        <strain evidence="3 4">MUCL11595</strain>
    </source>
</reference>